<name>A0AAV4D8L1_9GAST</name>
<proteinExistence type="predicted"/>
<reference evidence="1 2" key="1">
    <citation type="journal article" date="2021" name="Elife">
        <title>Chloroplast acquisition without the gene transfer in kleptoplastic sea slugs, Plakobranchus ocellatus.</title>
        <authorList>
            <person name="Maeda T."/>
            <person name="Takahashi S."/>
            <person name="Yoshida T."/>
            <person name="Shimamura S."/>
            <person name="Takaki Y."/>
            <person name="Nagai Y."/>
            <person name="Toyoda A."/>
            <person name="Suzuki Y."/>
            <person name="Arimoto A."/>
            <person name="Ishii H."/>
            <person name="Satoh N."/>
            <person name="Nishiyama T."/>
            <person name="Hasebe M."/>
            <person name="Maruyama T."/>
            <person name="Minagawa J."/>
            <person name="Obokata J."/>
            <person name="Shigenobu S."/>
        </authorList>
    </citation>
    <scope>NUCLEOTIDE SEQUENCE [LARGE SCALE GENOMIC DNA]</scope>
</reference>
<dbReference type="Proteomes" id="UP000735302">
    <property type="component" value="Unassembled WGS sequence"/>
</dbReference>
<dbReference type="EMBL" id="BLXT01007613">
    <property type="protein sequence ID" value="GFO40386.1"/>
    <property type="molecule type" value="Genomic_DNA"/>
</dbReference>
<comment type="caution">
    <text evidence="1">The sequence shown here is derived from an EMBL/GenBank/DDBJ whole genome shotgun (WGS) entry which is preliminary data.</text>
</comment>
<gene>
    <name evidence="1" type="ORF">PoB_006689100</name>
</gene>
<evidence type="ECO:0000313" key="1">
    <source>
        <dbReference type="EMBL" id="GFO40386.1"/>
    </source>
</evidence>
<accession>A0AAV4D8L1</accession>
<dbReference type="AlphaFoldDB" id="A0AAV4D8L1"/>
<protein>
    <recommendedName>
        <fullName evidence="3">Transposase DDE domain-containing protein</fullName>
    </recommendedName>
</protein>
<keyword evidence="2" id="KW-1185">Reference proteome</keyword>
<organism evidence="1 2">
    <name type="scientific">Plakobranchus ocellatus</name>
    <dbReference type="NCBI Taxonomy" id="259542"/>
    <lineage>
        <taxon>Eukaryota</taxon>
        <taxon>Metazoa</taxon>
        <taxon>Spiralia</taxon>
        <taxon>Lophotrochozoa</taxon>
        <taxon>Mollusca</taxon>
        <taxon>Gastropoda</taxon>
        <taxon>Heterobranchia</taxon>
        <taxon>Euthyneura</taxon>
        <taxon>Panpulmonata</taxon>
        <taxon>Sacoglossa</taxon>
        <taxon>Placobranchoidea</taxon>
        <taxon>Plakobranchidae</taxon>
        <taxon>Plakobranchus</taxon>
    </lineage>
</organism>
<evidence type="ECO:0000313" key="2">
    <source>
        <dbReference type="Proteomes" id="UP000735302"/>
    </source>
</evidence>
<sequence>MTRKAIANYLTMAYAKNNQDSSPGFPMLGLLAIRDCLIQLLYALIAKVKIQALHARQSLLNLKRTFNRSLSMLVKDKISEITKRCRLTASVGQYLNTLLGGLTASA</sequence>
<evidence type="ECO:0008006" key="3">
    <source>
        <dbReference type="Google" id="ProtNLM"/>
    </source>
</evidence>